<name>A0A4R3I4V7_9GAMM</name>
<dbReference type="Proteomes" id="UP000295793">
    <property type="component" value="Unassembled WGS sequence"/>
</dbReference>
<organism evidence="1 2">
    <name type="scientific">Reinekea marinisedimentorum</name>
    <dbReference type="NCBI Taxonomy" id="230495"/>
    <lineage>
        <taxon>Bacteria</taxon>
        <taxon>Pseudomonadati</taxon>
        <taxon>Pseudomonadota</taxon>
        <taxon>Gammaproteobacteria</taxon>
        <taxon>Oceanospirillales</taxon>
        <taxon>Saccharospirillaceae</taxon>
        <taxon>Reinekea</taxon>
    </lineage>
</organism>
<dbReference type="EMBL" id="SLZR01000013">
    <property type="protein sequence ID" value="TCS39019.1"/>
    <property type="molecule type" value="Genomic_DNA"/>
</dbReference>
<evidence type="ECO:0000313" key="1">
    <source>
        <dbReference type="EMBL" id="TCS39019.1"/>
    </source>
</evidence>
<sequence length="51" mass="5743">MDNLNFKHLKQKHRIGRDGLINNQVLQITGTMMADCGESLDSARCKVRGDL</sequence>
<protein>
    <submittedName>
        <fullName evidence="1">Uncharacterized protein</fullName>
    </submittedName>
</protein>
<keyword evidence="2" id="KW-1185">Reference proteome</keyword>
<dbReference type="RefSeq" id="WP_165901925.1">
    <property type="nucleotide sequence ID" value="NZ_SLZR01000013.1"/>
</dbReference>
<dbReference type="AlphaFoldDB" id="A0A4R3I4V7"/>
<proteinExistence type="predicted"/>
<comment type="caution">
    <text evidence="1">The sequence shown here is derived from an EMBL/GenBank/DDBJ whole genome shotgun (WGS) entry which is preliminary data.</text>
</comment>
<gene>
    <name evidence="1" type="ORF">BCF53_11365</name>
</gene>
<evidence type="ECO:0000313" key="2">
    <source>
        <dbReference type="Proteomes" id="UP000295793"/>
    </source>
</evidence>
<accession>A0A4R3I4V7</accession>
<reference evidence="1 2" key="1">
    <citation type="submission" date="2019-03" db="EMBL/GenBank/DDBJ databases">
        <title>Genomic Encyclopedia of Archaeal and Bacterial Type Strains, Phase II (KMG-II): from individual species to whole genera.</title>
        <authorList>
            <person name="Goeker M."/>
        </authorList>
    </citation>
    <scope>NUCLEOTIDE SEQUENCE [LARGE SCALE GENOMIC DNA]</scope>
    <source>
        <strain evidence="1 2">DSM 15388</strain>
    </source>
</reference>